<keyword evidence="8" id="KW-1185">Reference proteome</keyword>
<reference evidence="8" key="1">
    <citation type="journal article" date="2017" name="Nat. Commun.">
        <title>The North American bullfrog draft genome provides insight into hormonal regulation of long noncoding RNA.</title>
        <authorList>
            <person name="Hammond S.A."/>
            <person name="Warren R.L."/>
            <person name="Vandervalk B.P."/>
            <person name="Kucuk E."/>
            <person name="Khan H."/>
            <person name="Gibb E.A."/>
            <person name="Pandoh P."/>
            <person name="Kirk H."/>
            <person name="Zhao Y."/>
            <person name="Jones M."/>
            <person name="Mungall A.J."/>
            <person name="Coope R."/>
            <person name="Pleasance S."/>
            <person name="Moore R.A."/>
            <person name="Holt R.A."/>
            <person name="Round J.M."/>
            <person name="Ohora S."/>
            <person name="Walle B.V."/>
            <person name="Veldhoen N."/>
            <person name="Helbing C.C."/>
            <person name="Birol I."/>
        </authorList>
    </citation>
    <scope>NUCLEOTIDE SEQUENCE [LARGE SCALE GENOMIC DNA]</scope>
</reference>
<dbReference type="GO" id="GO:0000139">
    <property type="term" value="C:Golgi membrane"/>
    <property type="evidence" value="ECO:0007669"/>
    <property type="project" value="UniProtKB-SubCell"/>
</dbReference>
<evidence type="ECO:0000256" key="5">
    <source>
        <dbReference type="SAM" id="MobiDB-lite"/>
    </source>
</evidence>
<evidence type="ECO:0000259" key="6">
    <source>
        <dbReference type="Pfam" id="PF12529"/>
    </source>
</evidence>
<name>A0A2G9RJA2_AQUCT</name>
<dbReference type="InterPro" id="IPR043538">
    <property type="entry name" value="XYLT"/>
</dbReference>
<dbReference type="PANTHER" id="PTHR46025:SF1">
    <property type="entry name" value="XYLOSYLTRANSFERASE 2"/>
    <property type="match status" value="1"/>
</dbReference>
<dbReference type="Pfam" id="PF12529">
    <property type="entry name" value="Xylo_C"/>
    <property type="match status" value="1"/>
</dbReference>
<evidence type="ECO:0000313" key="8">
    <source>
        <dbReference type="Proteomes" id="UP000228934"/>
    </source>
</evidence>
<keyword evidence="4" id="KW-1133">Transmembrane helix</keyword>
<evidence type="ECO:0000256" key="3">
    <source>
        <dbReference type="ARBA" id="ARBA00022968"/>
    </source>
</evidence>
<keyword evidence="2" id="KW-0812">Transmembrane</keyword>
<dbReference type="GO" id="GO:0030158">
    <property type="term" value="F:protein xylosyltransferase activity"/>
    <property type="evidence" value="ECO:0007669"/>
    <property type="project" value="InterPro"/>
</dbReference>
<dbReference type="Proteomes" id="UP000228934">
    <property type="component" value="Unassembled WGS sequence"/>
</dbReference>
<evidence type="ECO:0000256" key="4">
    <source>
        <dbReference type="ARBA" id="ARBA00022989"/>
    </source>
</evidence>
<dbReference type="InterPro" id="IPR024448">
    <property type="entry name" value="XylT_C"/>
</dbReference>
<accession>A0A2G9RJA2</accession>
<dbReference type="AlphaFoldDB" id="A0A2G9RJA2"/>
<feature type="region of interest" description="Disordered" evidence="5">
    <location>
        <begin position="298"/>
        <end position="319"/>
    </location>
</feature>
<dbReference type="EMBL" id="KV939301">
    <property type="protein sequence ID" value="PIO27293.1"/>
    <property type="molecule type" value="Genomic_DNA"/>
</dbReference>
<dbReference type="GO" id="GO:0050650">
    <property type="term" value="P:chondroitin sulfate proteoglycan biosynthetic process"/>
    <property type="evidence" value="ECO:0007669"/>
    <property type="project" value="TreeGrafter"/>
</dbReference>
<organism evidence="7 8">
    <name type="scientific">Aquarana catesbeiana</name>
    <name type="common">American bullfrog</name>
    <name type="synonym">Rana catesbeiana</name>
    <dbReference type="NCBI Taxonomy" id="8400"/>
    <lineage>
        <taxon>Eukaryota</taxon>
        <taxon>Metazoa</taxon>
        <taxon>Chordata</taxon>
        <taxon>Craniata</taxon>
        <taxon>Vertebrata</taxon>
        <taxon>Euteleostomi</taxon>
        <taxon>Amphibia</taxon>
        <taxon>Batrachia</taxon>
        <taxon>Anura</taxon>
        <taxon>Neobatrachia</taxon>
        <taxon>Ranoidea</taxon>
        <taxon>Ranidae</taxon>
        <taxon>Aquarana</taxon>
    </lineage>
</organism>
<keyword evidence="3" id="KW-0735">Signal-anchor</keyword>
<gene>
    <name evidence="7" type="ORF">AB205_0145410</name>
</gene>
<protein>
    <recommendedName>
        <fullName evidence="6">Xylosyltransferase C-terminal domain-containing protein</fullName>
    </recommendedName>
</protein>
<sequence length="319" mass="35797">MIVCSGGNREKILHIKCVQLHTQQLSRPTFFARKFESSVNQEVLDILDAHLFGEPVPGTPGLKGYWENVYHSLEGQRALSDVTMTAYTSFTRLALRELQSPEQLNKKRSCSFASDGFPFAVEVYFYDDHFQGYLVTQKVHPSSTLEFWMMPRGSFRIVDQTGAANRIQSLEVGTEWDPKERIFRNFGGLIGPMDEPVAVQKWTHGEISVVATGDRWLHAGPSRGQYMEQNFQALSGILSLPPRVEVEQEANRRSELLGKDLEKWTDDGLSSFWSVGGVCTKTASSFCPSLPICSDTHWSSMSPDSKSDMGPVGHDGRLR</sequence>
<proteinExistence type="predicted"/>
<comment type="subcellular location">
    <subcellularLocation>
        <location evidence="1">Golgi apparatus membrane</location>
        <topology evidence="1">Single-pass type II membrane protein</topology>
    </subcellularLocation>
</comment>
<dbReference type="PANTHER" id="PTHR46025">
    <property type="entry name" value="XYLOSYLTRANSFERASE OXT"/>
    <property type="match status" value="1"/>
</dbReference>
<evidence type="ECO:0000256" key="2">
    <source>
        <dbReference type="ARBA" id="ARBA00022692"/>
    </source>
</evidence>
<dbReference type="GO" id="GO:0015012">
    <property type="term" value="P:heparan sulfate proteoglycan biosynthetic process"/>
    <property type="evidence" value="ECO:0007669"/>
    <property type="project" value="TreeGrafter"/>
</dbReference>
<keyword evidence="4" id="KW-0472">Membrane</keyword>
<feature type="domain" description="Xylosyltransferase C-terminal" evidence="6">
    <location>
        <begin position="48"/>
        <end position="210"/>
    </location>
</feature>
<dbReference type="OrthoDB" id="2019572at2759"/>
<evidence type="ECO:0000313" key="7">
    <source>
        <dbReference type="EMBL" id="PIO27293.1"/>
    </source>
</evidence>
<evidence type="ECO:0000256" key="1">
    <source>
        <dbReference type="ARBA" id="ARBA00004323"/>
    </source>
</evidence>